<evidence type="ECO:0000256" key="5">
    <source>
        <dbReference type="ARBA" id="ARBA00023065"/>
    </source>
</evidence>
<gene>
    <name evidence="10" type="ORF">BCR32DRAFT_298518</name>
</gene>
<dbReference type="InterPro" id="IPR018490">
    <property type="entry name" value="cNMP-bd_dom_sf"/>
</dbReference>
<dbReference type="Pfam" id="PF00027">
    <property type="entry name" value="cNMP_binding"/>
    <property type="match status" value="3"/>
</dbReference>
<protein>
    <submittedName>
        <fullName evidence="10">Camp-binding domain-like protein</fullName>
    </submittedName>
</protein>
<dbReference type="STRING" id="1754192.A0A1Y1VPG5"/>
<keyword evidence="6" id="KW-0472">Membrane</keyword>
<dbReference type="PROSITE" id="PS00888">
    <property type="entry name" value="CNMP_BINDING_1"/>
    <property type="match status" value="1"/>
</dbReference>
<proteinExistence type="predicted"/>
<feature type="domain" description="Cyclic nucleotide-binding" evidence="9">
    <location>
        <begin position="388"/>
        <end position="488"/>
    </location>
</feature>
<evidence type="ECO:0000256" key="2">
    <source>
        <dbReference type="ARBA" id="ARBA00022448"/>
    </source>
</evidence>
<dbReference type="SUPFAM" id="SSF51206">
    <property type="entry name" value="cAMP-binding domain-like"/>
    <property type="match status" value="3"/>
</dbReference>
<organism evidence="10 11">
    <name type="scientific">Anaeromyces robustus</name>
    <dbReference type="NCBI Taxonomy" id="1754192"/>
    <lineage>
        <taxon>Eukaryota</taxon>
        <taxon>Fungi</taxon>
        <taxon>Fungi incertae sedis</taxon>
        <taxon>Chytridiomycota</taxon>
        <taxon>Chytridiomycota incertae sedis</taxon>
        <taxon>Neocallimastigomycetes</taxon>
        <taxon>Neocallimastigales</taxon>
        <taxon>Neocallimastigaceae</taxon>
        <taxon>Anaeromyces</taxon>
    </lineage>
</organism>
<evidence type="ECO:0000256" key="7">
    <source>
        <dbReference type="ARBA" id="ARBA00023286"/>
    </source>
</evidence>
<comment type="subcellular location">
    <subcellularLocation>
        <location evidence="1">Membrane</location>
        <topology evidence="1">Multi-pass membrane protein</topology>
    </subcellularLocation>
</comment>
<keyword evidence="7" id="KW-1071">Ligand-gated ion channel</keyword>
<feature type="domain" description="Cyclic nucleotide-binding" evidence="9">
    <location>
        <begin position="67"/>
        <end position="169"/>
    </location>
</feature>
<evidence type="ECO:0000313" key="10">
    <source>
        <dbReference type="EMBL" id="ORX62491.1"/>
    </source>
</evidence>
<reference evidence="10 11" key="1">
    <citation type="submission" date="2016-08" db="EMBL/GenBank/DDBJ databases">
        <title>A Parts List for Fungal Cellulosomes Revealed by Comparative Genomics.</title>
        <authorList>
            <consortium name="DOE Joint Genome Institute"/>
            <person name="Haitjema C.H."/>
            <person name="Gilmore S.P."/>
            <person name="Henske J.K."/>
            <person name="Solomon K.V."/>
            <person name="De Groot R."/>
            <person name="Kuo A."/>
            <person name="Mondo S.J."/>
            <person name="Salamov A.A."/>
            <person name="Labutti K."/>
            <person name="Zhao Z."/>
            <person name="Chiniquy J."/>
            <person name="Barry K."/>
            <person name="Brewer H.M."/>
            <person name="Purvine S.O."/>
            <person name="Wright A.T."/>
            <person name="Boxma B."/>
            <person name="Van Alen T."/>
            <person name="Hackstein J.H."/>
            <person name="Baker S.E."/>
            <person name="Grigoriev I.V."/>
            <person name="O'Malley M.A."/>
        </authorList>
    </citation>
    <scope>NUCLEOTIDE SEQUENCE [LARGE SCALE GENOMIC DNA]</scope>
    <source>
        <strain evidence="10 11">S4</strain>
    </source>
</reference>
<evidence type="ECO:0000256" key="1">
    <source>
        <dbReference type="ARBA" id="ARBA00004141"/>
    </source>
</evidence>
<dbReference type="PANTHER" id="PTHR45638:SF11">
    <property type="entry name" value="CYCLIC NUCLEOTIDE-GATED CATION CHANNEL SUBUNIT A"/>
    <property type="match status" value="1"/>
</dbReference>
<keyword evidence="5" id="KW-0406">Ion transport</keyword>
<evidence type="ECO:0000256" key="6">
    <source>
        <dbReference type="ARBA" id="ARBA00023136"/>
    </source>
</evidence>
<dbReference type="GO" id="GO:0044877">
    <property type="term" value="F:protein-containing complex binding"/>
    <property type="evidence" value="ECO:0007669"/>
    <property type="project" value="TreeGrafter"/>
</dbReference>
<keyword evidence="4" id="KW-1133">Transmembrane helix</keyword>
<keyword evidence="8" id="KW-0407">Ion channel</keyword>
<keyword evidence="11" id="KW-1185">Reference proteome</keyword>
<dbReference type="PROSITE" id="PS50042">
    <property type="entry name" value="CNMP_BINDING_3"/>
    <property type="match status" value="3"/>
</dbReference>
<name>A0A1Y1VPG5_9FUNG</name>
<evidence type="ECO:0000313" key="11">
    <source>
        <dbReference type="Proteomes" id="UP000193944"/>
    </source>
</evidence>
<accession>A0A1Y1VPG5</accession>
<dbReference type="Proteomes" id="UP000193944">
    <property type="component" value="Unassembled WGS sequence"/>
</dbReference>
<dbReference type="InterPro" id="IPR014710">
    <property type="entry name" value="RmlC-like_jellyroll"/>
</dbReference>
<dbReference type="OrthoDB" id="421226at2759"/>
<dbReference type="GO" id="GO:0016020">
    <property type="term" value="C:membrane"/>
    <property type="evidence" value="ECO:0007669"/>
    <property type="project" value="UniProtKB-SubCell"/>
</dbReference>
<evidence type="ECO:0000259" key="9">
    <source>
        <dbReference type="PROSITE" id="PS50042"/>
    </source>
</evidence>
<dbReference type="InterPro" id="IPR018488">
    <property type="entry name" value="cNMP-bd_CS"/>
</dbReference>
<dbReference type="Gene3D" id="2.60.120.10">
    <property type="entry name" value="Jelly Rolls"/>
    <property type="match status" value="3"/>
</dbReference>
<dbReference type="InterPro" id="IPR000595">
    <property type="entry name" value="cNMP-bd_dom"/>
</dbReference>
<dbReference type="PANTHER" id="PTHR45638">
    <property type="entry name" value="CYCLIC NUCLEOTIDE-GATED CATION CHANNEL SUBUNIT A"/>
    <property type="match status" value="1"/>
</dbReference>
<dbReference type="GO" id="GO:0005221">
    <property type="term" value="F:intracellularly cyclic nucleotide-activated monoatomic cation channel activity"/>
    <property type="evidence" value="ECO:0007669"/>
    <property type="project" value="InterPro"/>
</dbReference>
<evidence type="ECO:0000256" key="4">
    <source>
        <dbReference type="ARBA" id="ARBA00022989"/>
    </source>
</evidence>
<comment type="caution">
    <text evidence="10">The sequence shown here is derived from an EMBL/GenBank/DDBJ whole genome shotgun (WGS) entry which is preliminary data.</text>
</comment>
<dbReference type="SMART" id="SM00100">
    <property type="entry name" value="cNMP"/>
    <property type="match status" value="3"/>
</dbReference>
<evidence type="ECO:0000256" key="8">
    <source>
        <dbReference type="ARBA" id="ARBA00023303"/>
    </source>
</evidence>
<keyword evidence="2" id="KW-0813">Transport</keyword>
<keyword evidence="3" id="KW-0812">Transmembrane</keyword>
<dbReference type="InterPro" id="IPR050866">
    <property type="entry name" value="CNG_cation_channel"/>
</dbReference>
<feature type="domain" description="Cyclic nucleotide-binding" evidence="9">
    <location>
        <begin position="222"/>
        <end position="339"/>
    </location>
</feature>
<dbReference type="EMBL" id="MCFG01000680">
    <property type="protein sequence ID" value="ORX62491.1"/>
    <property type="molecule type" value="Genomic_DNA"/>
</dbReference>
<evidence type="ECO:0000256" key="3">
    <source>
        <dbReference type="ARBA" id="ARBA00022692"/>
    </source>
</evidence>
<sequence>MNHIVNEYKNLNKNFKKIQKEFNVILNSQNDNRIDNPYEKQNDSAINDNKKLEPIPLSIKILPKSLFIENLPNNLISILNEKVEEIFIEEGQNIITKNDYDKYMYFLLSGEAYVCDFFENKIAKMFQDNWFGFFSLLGKKMDKKRTADIKATTDCTLYRISVEDIEEVLKMDKNSYSQFENFQNQFTEIYNEFNNIRSNSICYFKNEFLIELAYDILVKIPIFENIERKFLFDLILHMIPKVVSRGKIIISRDDEPDCLYCVLNGTVEVFSHPDNNNNNDNDNNNKDYNDEDVLVHAEMSSGSFFGEIGLLLGMRRTSSIRIKEKSFLLKITKDILTTISNKYPNVKIGINKRTSGCILALQENNDNKSPLEQFDLEVNCQNLRKIKLFNNFDNNTLEEIAMGMTRESYQPNEFIIKCGDNAESMFFLTHGTIEVISENNKVIDIAKGPNVYFGEVALLEDVPRIASIKAKSYCSVFVLTKKTLLSVLKKNSQFEAEIEKTSRERLQAHLMRSILA</sequence>
<reference evidence="10 11" key="2">
    <citation type="submission" date="2016-08" db="EMBL/GenBank/DDBJ databases">
        <title>Pervasive Adenine N6-methylation of Active Genes in Fungi.</title>
        <authorList>
            <consortium name="DOE Joint Genome Institute"/>
            <person name="Mondo S.J."/>
            <person name="Dannebaum R.O."/>
            <person name="Kuo R.C."/>
            <person name="Labutti K."/>
            <person name="Haridas S."/>
            <person name="Kuo A."/>
            <person name="Salamov A."/>
            <person name="Ahrendt S.R."/>
            <person name="Lipzen A."/>
            <person name="Sullivan W."/>
            <person name="Andreopoulos W.B."/>
            <person name="Clum A."/>
            <person name="Lindquist E."/>
            <person name="Daum C."/>
            <person name="Ramamoorthy G.K."/>
            <person name="Gryganskyi A."/>
            <person name="Culley D."/>
            <person name="Magnuson J.K."/>
            <person name="James T.Y."/>
            <person name="O'Malley M.A."/>
            <person name="Stajich J.E."/>
            <person name="Spatafora J.W."/>
            <person name="Visel A."/>
            <person name="Grigoriev I.V."/>
        </authorList>
    </citation>
    <scope>NUCLEOTIDE SEQUENCE [LARGE SCALE GENOMIC DNA]</scope>
    <source>
        <strain evidence="10 11">S4</strain>
    </source>
</reference>
<dbReference type="AlphaFoldDB" id="A0A1Y1VPG5"/>
<dbReference type="CDD" id="cd00038">
    <property type="entry name" value="CAP_ED"/>
    <property type="match status" value="3"/>
</dbReference>